<evidence type="ECO:0000313" key="5">
    <source>
        <dbReference type="Ensembl" id="ENSHCOP00000006728.1"/>
    </source>
</evidence>
<evidence type="ECO:0000256" key="2">
    <source>
        <dbReference type="SAM" id="Coils"/>
    </source>
</evidence>
<dbReference type="GeneTree" id="ENSGT00950000182852"/>
<sequence length="1049" mass="118482">MDPRSQNPKAAPDGKRKRQQNLRGRGRPKSNERRTARLSRKAQMSSCPRRICSSCWESWKAKCRWESSEGTNARDLDGKEGNRVCPCARVPAQAREDVIRLLRSERGGPEELASRYGRAVPTNALRSLRRDDCVFARRRPADDVYEKPMAELERLEDKQRETYRRMLEQLLLAEKCHRRTVAELDGEKSKHADFMAKSDDFTNLLEQERDRLKKLLEQEEARRARKDNEHSRRLGKLQAQLAQLKSLALMLAEERRLNAERLDLRSRKVRELAGKLRDKERRLAEVGAVAERDGRRALRLEAELERGAATSKLEREGLAAKLSQQESQSRRLREELSALAEQMEELRRSDARPRRSDKDPRDPRDEISEGRRGDSRPAAEPETLRKTPSEMEGEDEKITRAETRCRELAARLRREENGGRELRRQLDELRRRTDNLEKPQGAFGSGRAECSQLRAELEEEKRSAGRADGELEKLRRRLRELESREAELERTEIVLKEELAKLKSLAVTLADDRRNAAERLKAEGEKREELSRKLKAQEGEVTRVSEKLIDESKKLLRLKSETEVQATRAGEENRDLKGQLQREREQRRQLDADLRRMKAALEEARETRETQAGQIKELALERETLRSRLARLEVVEGDLMKTEDRYEALERKFRTEEQRANSLTETVEEMTRRTRQRAKAEEDKSRDREVHVRALEEKIQQLLAKEDQLSLLQADYSRLQRRFREEEGRAESLGQEVADLGRELQAGRRCSRASRPALRIRVTPDPSDCTATVEIAGPRARDFFSGAAVVPTLGLGQPRITIVPRAAAVTCGAADPVRSPVTITTVSRAASPDKSDGRPGPLSIVTVSTRPAAPPQLVPPSPLGPQKPADAAAGPVFGGNVVTAEDKKIHIRLTAADERDKDGGRQASGGKMSSSLTITPVATAATCRSATSVRATIIRRQNASDAPSHREPCSPMSGRGRVSWWKLAQEAMSHGSSSRPRRSALPAPSSSAQGAAASRAANAQFQSQRRTHTRAVPKSTIANVTTSGDLENVHHHHVKCSRARFEIVA</sequence>
<proteinExistence type="predicted"/>
<feature type="region of interest" description="Disordered" evidence="3">
    <location>
        <begin position="939"/>
        <end position="959"/>
    </location>
</feature>
<feature type="compositionally biased region" description="Low complexity" evidence="3">
    <location>
        <begin position="983"/>
        <end position="1008"/>
    </location>
</feature>
<feature type="region of interest" description="Disordered" evidence="3">
    <location>
        <begin position="1"/>
        <end position="44"/>
    </location>
</feature>
<feature type="region of interest" description="Disordered" evidence="3">
    <location>
        <begin position="314"/>
        <end position="333"/>
    </location>
</feature>
<dbReference type="Ensembl" id="ENSHCOT00000003192.1">
    <property type="protein sequence ID" value="ENSHCOP00000006728.1"/>
    <property type="gene ID" value="ENSHCOG00000008600.1"/>
</dbReference>
<feature type="compositionally biased region" description="Basic and acidic residues" evidence="3">
    <location>
        <begin position="569"/>
        <end position="591"/>
    </location>
</feature>
<feature type="region of interest" description="Disordered" evidence="3">
    <location>
        <begin position="343"/>
        <end position="449"/>
    </location>
</feature>
<dbReference type="PANTHER" id="PTHR23166:SF3">
    <property type="entry name" value="FILAMIN-A-INTERACTING PROTEIN 1"/>
    <property type="match status" value="1"/>
</dbReference>
<dbReference type="PANTHER" id="PTHR23166">
    <property type="entry name" value="FILAMIN/GPBP-INTERACTING PROTEIN"/>
    <property type="match status" value="1"/>
</dbReference>
<feature type="region of interest" description="Disordered" evidence="3">
    <location>
        <begin position="826"/>
        <end position="876"/>
    </location>
</feature>
<feature type="region of interest" description="Disordered" evidence="3">
    <location>
        <begin position="892"/>
        <end position="915"/>
    </location>
</feature>
<keyword evidence="1 2" id="KW-0175">Coiled coil</keyword>
<dbReference type="Gene3D" id="1.10.287.1490">
    <property type="match status" value="1"/>
</dbReference>
<evidence type="ECO:0000256" key="1">
    <source>
        <dbReference type="ARBA" id="ARBA00023054"/>
    </source>
</evidence>
<evidence type="ECO:0000313" key="6">
    <source>
        <dbReference type="Proteomes" id="UP000264820"/>
    </source>
</evidence>
<dbReference type="InterPro" id="IPR019131">
    <property type="entry name" value="Cortactin-binding_p2_N"/>
</dbReference>
<protein>
    <submittedName>
        <fullName evidence="5">Filamin A interacting protein 1</fullName>
    </submittedName>
</protein>
<evidence type="ECO:0000256" key="3">
    <source>
        <dbReference type="SAM" id="MobiDB-lite"/>
    </source>
</evidence>
<feature type="compositionally biased region" description="Basic and acidic residues" evidence="3">
    <location>
        <begin position="895"/>
        <end position="904"/>
    </location>
</feature>
<feature type="region of interest" description="Disordered" evidence="3">
    <location>
        <begin position="560"/>
        <end position="591"/>
    </location>
</feature>
<dbReference type="STRING" id="109280.ENSHCOP00000006728"/>
<feature type="compositionally biased region" description="Basic residues" evidence="3">
    <location>
        <begin position="15"/>
        <end position="28"/>
    </location>
</feature>
<dbReference type="Proteomes" id="UP000264820">
    <property type="component" value="Unplaced"/>
</dbReference>
<feature type="compositionally biased region" description="Basic and acidic residues" evidence="3">
    <location>
        <begin position="344"/>
        <end position="389"/>
    </location>
</feature>
<accession>A0A3Q2XPQ7</accession>
<reference evidence="5" key="2">
    <citation type="submission" date="2025-09" db="UniProtKB">
        <authorList>
            <consortium name="Ensembl"/>
        </authorList>
    </citation>
    <scope>IDENTIFICATION</scope>
</reference>
<dbReference type="Pfam" id="PF09727">
    <property type="entry name" value="CortBP2"/>
    <property type="match status" value="1"/>
</dbReference>
<reference evidence="5" key="1">
    <citation type="submission" date="2025-08" db="UniProtKB">
        <authorList>
            <consortium name="Ensembl"/>
        </authorList>
    </citation>
    <scope>IDENTIFICATION</scope>
</reference>
<feature type="domain" description="Cortactin-binding protein-2 N-terminal" evidence="4">
    <location>
        <begin position="93"/>
        <end position="256"/>
    </location>
</feature>
<feature type="coiled-coil region" evidence="2">
    <location>
        <begin position="198"/>
        <end position="254"/>
    </location>
</feature>
<dbReference type="InterPro" id="IPR050719">
    <property type="entry name" value="Cortactin-Actin_Reg"/>
</dbReference>
<feature type="compositionally biased region" description="Basic and acidic residues" evidence="3">
    <location>
        <begin position="396"/>
        <end position="437"/>
    </location>
</feature>
<evidence type="ECO:0000259" key="4">
    <source>
        <dbReference type="Pfam" id="PF09727"/>
    </source>
</evidence>
<feature type="region of interest" description="Disordered" evidence="3">
    <location>
        <begin position="971"/>
        <end position="1023"/>
    </location>
</feature>
<keyword evidence="6" id="KW-1185">Reference proteome</keyword>
<name>A0A3Q2XPQ7_HIPCM</name>
<feature type="region of interest" description="Disordered" evidence="3">
    <location>
        <begin position="660"/>
        <end position="686"/>
    </location>
</feature>
<dbReference type="AlphaFoldDB" id="A0A3Q2XPQ7"/>
<organism evidence="5 6">
    <name type="scientific">Hippocampus comes</name>
    <name type="common">Tiger tail seahorse</name>
    <dbReference type="NCBI Taxonomy" id="109280"/>
    <lineage>
        <taxon>Eukaryota</taxon>
        <taxon>Metazoa</taxon>
        <taxon>Chordata</taxon>
        <taxon>Craniata</taxon>
        <taxon>Vertebrata</taxon>
        <taxon>Euteleostomi</taxon>
        <taxon>Actinopterygii</taxon>
        <taxon>Neopterygii</taxon>
        <taxon>Teleostei</taxon>
        <taxon>Neoteleostei</taxon>
        <taxon>Acanthomorphata</taxon>
        <taxon>Syngnathiaria</taxon>
        <taxon>Syngnathiformes</taxon>
        <taxon>Syngnathoidei</taxon>
        <taxon>Syngnathidae</taxon>
        <taxon>Hippocampus</taxon>
    </lineage>
</organism>
<feature type="compositionally biased region" description="Pro residues" evidence="3">
    <location>
        <begin position="852"/>
        <end position="865"/>
    </location>
</feature>